<organism evidence="2 3">
    <name type="scientific">candidate division TA06 bacterium DG_24</name>
    <dbReference type="NCBI Taxonomy" id="1703770"/>
    <lineage>
        <taxon>Bacteria</taxon>
        <taxon>Bacteria division TA06</taxon>
    </lineage>
</organism>
<evidence type="ECO:0000256" key="1">
    <source>
        <dbReference type="SAM" id="Phobius"/>
    </source>
</evidence>
<dbReference type="EMBL" id="LIZS01000077">
    <property type="protein sequence ID" value="KPJ52101.1"/>
    <property type="molecule type" value="Genomic_DNA"/>
</dbReference>
<protein>
    <submittedName>
        <fullName evidence="2">Uncharacterized protein</fullName>
    </submittedName>
</protein>
<name>A0A0S7WPK6_UNCT6</name>
<reference evidence="2 3" key="1">
    <citation type="journal article" date="2015" name="Microbiome">
        <title>Genomic resolution of linkages in carbon, nitrogen, and sulfur cycling among widespread estuary sediment bacteria.</title>
        <authorList>
            <person name="Baker B.J."/>
            <person name="Lazar C.S."/>
            <person name="Teske A.P."/>
            <person name="Dick G.J."/>
        </authorList>
    </citation>
    <scope>NUCLEOTIDE SEQUENCE [LARGE SCALE GENOMIC DNA]</scope>
    <source>
        <strain evidence="2">DG_24</strain>
    </source>
</reference>
<dbReference type="Proteomes" id="UP000052008">
    <property type="component" value="Unassembled WGS sequence"/>
</dbReference>
<keyword evidence="1" id="KW-0812">Transmembrane</keyword>
<accession>A0A0S7WPK6</accession>
<feature type="transmembrane region" description="Helical" evidence="1">
    <location>
        <begin position="35"/>
        <end position="54"/>
    </location>
</feature>
<keyword evidence="1" id="KW-0472">Membrane</keyword>
<evidence type="ECO:0000313" key="3">
    <source>
        <dbReference type="Proteomes" id="UP000052008"/>
    </source>
</evidence>
<dbReference type="STRING" id="1703770.AMJ39_08625"/>
<evidence type="ECO:0000313" key="2">
    <source>
        <dbReference type="EMBL" id="KPJ52101.1"/>
    </source>
</evidence>
<proteinExistence type="predicted"/>
<keyword evidence="1" id="KW-1133">Transmembrane helix</keyword>
<comment type="caution">
    <text evidence="2">The sequence shown here is derived from an EMBL/GenBank/DDBJ whole genome shotgun (WGS) entry which is preliminary data.</text>
</comment>
<dbReference type="AlphaFoldDB" id="A0A0S7WPK6"/>
<sequence length="399" mass="46420">MIDAHQAPRGRKSRIQEQCHRAAHSVQSIRTLSRISILCLWFVSIGFALPAATAQEMRPGSGSQRNPWRIEVFGSLSYDSNILRLSDADVQEFVDGVGWDRYHISTYDDLMVTLGMRCRYQARLMGTRMTRAGVRYRQHHYSNNPIIDRENLLVWGEQEVLRGHRLRLGYYYVPHYYIRHLPDVDISSSSDVSRYRAFDFSSDYYYGEWRMDRRWKIAAKAALGWRSEDYNADFGEYDTDVLLWDIDASLAAARWFTVEGGYRFENADAQGYDNEGETRSTSDDVDASFERDSYWGGLRIDLDDLVQIPLAMSCLLEYRKKTFTSDKGVDEDPFHFERVDRDRQLDLELVWGVNRSFELSGRYGFAAREVDSPMRDLIVEEKDYTKGVFELGFAYVLVP</sequence>
<gene>
    <name evidence="2" type="ORF">AMJ39_08625</name>
</gene>